<evidence type="ECO:0000313" key="5">
    <source>
        <dbReference type="RefSeq" id="XP_034255933.1"/>
    </source>
</evidence>
<evidence type="ECO:0000256" key="2">
    <source>
        <dbReference type="SAM" id="SignalP"/>
    </source>
</evidence>
<organism evidence="5">
    <name type="scientific">Thrips palmi</name>
    <name type="common">Melon thrips</name>
    <dbReference type="NCBI Taxonomy" id="161013"/>
    <lineage>
        <taxon>Eukaryota</taxon>
        <taxon>Metazoa</taxon>
        <taxon>Ecdysozoa</taxon>
        <taxon>Arthropoda</taxon>
        <taxon>Hexapoda</taxon>
        <taxon>Insecta</taxon>
        <taxon>Pterygota</taxon>
        <taxon>Neoptera</taxon>
        <taxon>Paraneoptera</taxon>
        <taxon>Thysanoptera</taxon>
        <taxon>Terebrantia</taxon>
        <taxon>Thripoidea</taxon>
        <taxon>Thripidae</taxon>
        <taxon>Thrips</taxon>
    </lineage>
</organism>
<dbReference type="KEGG" id="tpal:117653966"/>
<feature type="domain" description="EGF-like" evidence="3">
    <location>
        <begin position="74"/>
        <end position="113"/>
    </location>
</feature>
<comment type="caution">
    <text evidence="1">Lacks conserved residue(s) required for the propagation of feature annotation.</text>
</comment>
<protein>
    <submittedName>
        <fullName evidence="5">Neurogenic locus notch homolog protein 4-like</fullName>
    </submittedName>
</protein>
<dbReference type="SUPFAM" id="SSF57196">
    <property type="entry name" value="EGF/Laminin"/>
    <property type="match status" value="1"/>
</dbReference>
<dbReference type="InParanoid" id="A0A6P9ACL4"/>
<reference evidence="5" key="1">
    <citation type="submission" date="2025-08" db="UniProtKB">
        <authorList>
            <consortium name="RefSeq"/>
        </authorList>
    </citation>
    <scope>IDENTIFICATION</scope>
    <source>
        <tissue evidence="5">Total insect</tissue>
    </source>
</reference>
<accession>A0A6P9ACL4</accession>
<dbReference type="RefSeq" id="XP_034255933.1">
    <property type="nucleotide sequence ID" value="XM_034400042.1"/>
</dbReference>
<keyword evidence="1" id="KW-1015">Disulfide bond</keyword>
<evidence type="ECO:0000256" key="1">
    <source>
        <dbReference type="PROSITE-ProRule" id="PRU00076"/>
    </source>
</evidence>
<keyword evidence="1" id="KW-0245">EGF-like domain</keyword>
<keyword evidence="4" id="KW-1185">Reference proteome</keyword>
<feature type="disulfide bond" evidence="1">
    <location>
        <begin position="83"/>
        <end position="100"/>
    </location>
</feature>
<dbReference type="AlphaFoldDB" id="A0A6P9ACL4"/>
<gene>
    <name evidence="5" type="primary">LOC117653966</name>
</gene>
<keyword evidence="2" id="KW-0732">Signal</keyword>
<feature type="signal peptide" evidence="2">
    <location>
        <begin position="1"/>
        <end position="27"/>
    </location>
</feature>
<feature type="chain" id="PRO_5027702872" evidence="2">
    <location>
        <begin position="28"/>
        <end position="135"/>
    </location>
</feature>
<dbReference type="OrthoDB" id="10046852at2759"/>
<proteinExistence type="predicted"/>
<dbReference type="Gene3D" id="2.10.25.10">
    <property type="entry name" value="Laminin"/>
    <property type="match status" value="1"/>
</dbReference>
<name>A0A6P9ACL4_THRPL</name>
<dbReference type="GeneID" id="117653966"/>
<dbReference type="Proteomes" id="UP000515158">
    <property type="component" value="Unplaced"/>
</dbReference>
<sequence length="135" mass="14466">MQRASSIAFAVLLAAAFCAQLQLQVSAARPSCDVGQHQAGCRIHVGMCVCGIGCRNEYQYSDKEECMKALKGQRLNQCGETPCKHGGACSQTTMDPGFKCRCEGTGFYGPRCQYPCPSPGSPGSGRPFPYECVLI</sequence>
<evidence type="ECO:0000259" key="3">
    <source>
        <dbReference type="PROSITE" id="PS50026"/>
    </source>
</evidence>
<dbReference type="InterPro" id="IPR000742">
    <property type="entry name" value="EGF"/>
</dbReference>
<dbReference type="PROSITE" id="PS50026">
    <property type="entry name" value="EGF_3"/>
    <property type="match status" value="1"/>
</dbReference>
<evidence type="ECO:0000313" key="4">
    <source>
        <dbReference type="Proteomes" id="UP000515158"/>
    </source>
</evidence>